<evidence type="ECO:0000313" key="2">
    <source>
        <dbReference type="EMBL" id="VCX02560.1"/>
    </source>
</evidence>
<feature type="region of interest" description="Disordered" evidence="1">
    <location>
        <begin position="26"/>
        <end position="96"/>
    </location>
</feature>
<name>A0A9X9Q3F2_GULGU</name>
<gene>
    <name evidence="2" type="ORF">BN2614_LOCUS2</name>
</gene>
<keyword evidence="3" id="KW-1185">Reference proteome</keyword>
<dbReference type="Proteomes" id="UP000269945">
    <property type="component" value="Unassembled WGS sequence"/>
</dbReference>
<evidence type="ECO:0000256" key="1">
    <source>
        <dbReference type="SAM" id="MobiDB-lite"/>
    </source>
</evidence>
<proteinExistence type="predicted"/>
<reference evidence="2 3" key="1">
    <citation type="submission" date="2018-10" db="EMBL/GenBank/DDBJ databases">
        <authorList>
            <person name="Ekblom R."/>
            <person name="Jareborg N."/>
        </authorList>
    </citation>
    <scope>NUCLEOTIDE SEQUENCE [LARGE SCALE GENOMIC DNA]</scope>
    <source>
        <tissue evidence="2">Muscle</tissue>
    </source>
</reference>
<sequence length="96" mass="10703">MHMVDHWALRSEENSRCLSLARVRKASRPSIRSQGMRGSGSTMGGRELAAGPAMRRITKKTYERDHRSLTPGVHSKIQSTADSESNHKETSQTNPN</sequence>
<dbReference type="AlphaFoldDB" id="A0A9X9Q3F2"/>
<accession>A0A9X9Q3F2</accession>
<protein>
    <submittedName>
        <fullName evidence="2">Uncharacterized protein</fullName>
    </submittedName>
</protein>
<dbReference type="EMBL" id="CYRY02029120">
    <property type="protein sequence ID" value="VCX02560.1"/>
    <property type="molecule type" value="Genomic_DNA"/>
</dbReference>
<organism evidence="2 3">
    <name type="scientific">Gulo gulo</name>
    <name type="common">Wolverine</name>
    <name type="synonym">Gluton</name>
    <dbReference type="NCBI Taxonomy" id="48420"/>
    <lineage>
        <taxon>Eukaryota</taxon>
        <taxon>Metazoa</taxon>
        <taxon>Chordata</taxon>
        <taxon>Craniata</taxon>
        <taxon>Vertebrata</taxon>
        <taxon>Euteleostomi</taxon>
        <taxon>Mammalia</taxon>
        <taxon>Eutheria</taxon>
        <taxon>Laurasiatheria</taxon>
        <taxon>Carnivora</taxon>
        <taxon>Caniformia</taxon>
        <taxon>Musteloidea</taxon>
        <taxon>Mustelidae</taxon>
        <taxon>Guloninae</taxon>
        <taxon>Gulo</taxon>
    </lineage>
</organism>
<comment type="caution">
    <text evidence="2">The sequence shown here is derived from an EMBL/GenBank/DDBJ whole genome shotgun (WGS) entry which is preliminary data.</text>
</comment>
<evidence type="ECO:0000313" key="3">
    <source>
        <dbReference type="Proteomes" id="UP000269945"/>
    </source>
</evidence>